<keyword evidence="3" id="KW-0418">Kinase</keyword>
<keyword evidence="1" id="KW-0808">Transferase</keyword>
<dbReference type="InterPro" id="IPR001245">
    <property type="entry name" value="Ser-Thr/Tyr_kinase_cat_dom"/>
</dbReference>
<keyword evidence="4" id="KW-0067">ATP-binding</keyword>
<dbReference type="PROSITE" id="PS50011">
    <property type="entry name" value="PROTEIN_KINASE_DOM"/>
    <property type="match status" value="1"/>
</dbReference>
<evidence type="ECO:0000313" key="6">
    <source>
        <dbReference type="EMBL" id="GBC09178.1"/>
    </source>
</evidence>
<dbReference type="Gene3D" id="1.10.510.10">
    <property type="entry name" value="Transferase(Phosphotransferase) domain 1"/>
    <property type="match status" value="1"/>
</dbReference>
<gene>
    <name evidence="6" type="ORF">RclHR1_08670002</name>
</gene>
<accession>A0A2Z6S1E0</accession>
<evidence type="ECO:0000256" key="4">
    <source>
        <dbReference type="ARBA" id="ARBA00022840"/>
    </source>
</evidence>
<dbReference type="AlphaFoldDB" id="A0A2Z6S1E0"/>
<sequence>MEFLIEYFVDLAAAKKIIEENFTNWTSGNEIIDNFIQEKQLKYNRDDAVFEWIPYSELIDIKEIGNNCLTTAVWKKGPLYCKNEWIRESYEDVVLRFLHDTQNINDVLEKVESYLLYKKRYKAHKYKCYNYGISQDPNTKVYILVFSNAYLYYYCKKCGNEYERKYGNEYFTFCKTCIIDYLKNNLTSWTSGNGKIDKLIQEKQLEYGKNGTVFKWIPYNEFIDVEEIENSCLATAIWKEGSLHYDKNENEFVRISYKKVILRFLQNTDEVRSYTFQNIEWSNEYYKHKWYNYGISQNPNTKVYILVFSNTYFNYYCEKCGNKYKYRNKWCKPCQINHLKNNFSNWTSGDKNINDFIRKKQLKTERCDDIIFEWIPYNEFFEIKEMDVDGFATAIWKDGPLIYNENSNKLIRKSYKPVCLKYLHDNINNSFLKNEIKPYLKYHKVKVYGLSQNTNTKVYILVLSEAYFNYCCEKCGKKCKIDIKRCKSCLINHLKINFINRTSGKKEIDIFIQKMQLEINDFYDTVFEWIPYNEFIEIEEMDGTRFATAIWKDGPLFHGKLIRRPYEKVYLKHLRDSLNITNKLLKKEVESYYKYSSNVYGLSQHPDTRVYILIFKNEYFNKYCEKCGNYYIYNRFCELCQINHLKNNFINWTSGIEKIDDFIQKMQLKIVEFDDIVFEWIPYDNFIDTKEIGKDAFTTAIWKDGPLYYSIRNNKYERKSNKKVLLKCLYNSQNVNNSFLNQITYSANESYGLSQNPNTKDFILVLQLKYYCENCGKKYDNQFEIQNKSCIVCQINHENDKINDLIQEMRLKIDYNYDSNKYGIIFEWIPYDQFDDIKEIGKGGFSTVYSAIWKDGLLHYDNRSEKWKRKSIKVALKCLYDSQNFLDNFINEVKAYPNQKIDNILKIYGISQNLDTKNYIMVLEYAEGGNFNNYLEKNHESFDWFSGLEVLNNIFEGLNKIHQKQMVHRDFHIGNILFTKISNFIEDKYEVYDNACISDMGLCRKIDDINEKSIYGVMPYVAPEVLKGKPYTRSADIYSFGMIMYVIATGRQPFADCAHDKVLALSICKGNRPEISSQIAPKCYIDLMKKCWEPNPDNRPNCIEIKELIDLFYHSLDQNFEEKRQQHYEIEKQFNETQECRKESLLSIKNSHLTTHKQAIYTSRLLNPFTENLSRCDDNINNSTVEITDFTNL</sequence>
<comment type="caution">
    <text evidence="6">The sequence shown here is derived from an EMBL/GenBank/DDBJ whole genome shotgun (WGS) entry which is preliminary data.</text>
</comment>
<feature type="domain" description="Protein kinase" evidence="5">
    <location>
        <begin position="834"/>
        <end position="1113"/>
    </location>
</feature>
<dbReference type="Pfam" id="PF07714">
    <property type="entry name" value="PK_Tyr_Ser-Thr"/>
    <property type="match status" value="1"/>
</dbReference>
<reference evidence="6 7" key="1">
    <citation type="submission" date="2017-11" db="EMBL/GenBank/DDBJ databases">
        <title>The genome of Rhizophagus clarus HR1 reveals common genetic basis of auxotrophy among arbuscular mycorrhizal fungi.</title>
        <authorList>
            <person name="Kobayashi Y."/>
        </authorList>
    </citation>
    <scope>NUCLEOTIDE SEQUENCE [LARGE SCALE GENOMIC DNA]</scope>
    <source>
        <strain evidence="6 7">HR1</strain>
    </source>
</reference>
<evidence type="ECO:0000259" key="5">
    <source>
        <dbReference type="PROSITE" id="PS50011"/>
    </source>
</evidence>
<evidence type="ECO:0000256" key="3">
    <source>
        <dbReference type="ARBA" id="ARBA00022777"/>
    </source>
</evidence>
<dbReference type="Proteomes" id="UP000247702">
    <property type="component" value="Unassembled WGS sequence"/>
</dbReference>
<dbReference type="InterPro" id="IPR051681">
    <property type="entry name" value="Ser/Thr_Kinases-Pseudokinases"/>
</dbReference>
<dbReference type="EMBL" id="BEXD01004278">
    <property type="protein sequence ID" value="GBC09178.1"/>
    <property type="molecule type" value="Genomic_DNA"/>
</dbReference>
<dbReference type="GO" id="GO:0005524">
    <property type="term" value="F:ATP binding"/>
    <property type="evidence" value="ECO:0007669"/>
    <property type="project" value="UniProtKB-KW"/>
</dbReference>
<keyword evidence="2" id="KW-0547">Nucleotide-binding</keyword>
<evidence type="ECO:0000256" key="1">
    <source>
        <dbReference type="ARBA" id="ARBA00022679"/>
    </source>
</evidence>
<protein>
    <recommendedName>
        <fullName evidence="5">Protein kinase domain-containing protein</fullName>
    </recommendedName>
</protein>
<dbReference type="SUPFAM" id="SSF56112">
    <property type="entry name" value="Protein kinase-like (PK-like)"/>
    <property type="match status" value="1"/>
</dbReference>
<dbReference type="InterPro" id="IPR011009">
    <property type="entry name" value="Kinase-like_dom_sf"/>
</dbReference>
<keyword evidence="7" id="KW-1185">Reference proteome</keyword>
<organism evidence="6 7">
    <name type="scientific">Rhizophagus clarus</name>
    <dbReference type="NCBI Taxonomy" id="94130"/>
    <lineage>
        <taxon>Eukaryota</taxon>
        <taxon>Fungi</taxon>
        <taxon>Fungi incertae sedis</taxon>
        <taxon>Mucoromycota</taxon>
        <taxon>Glomeromycotina</taxon>
        <taxon>Glomeromycetes</taxon>
        <taxon>Glomerales</taxon>
        <taxon>Glomeraceae</taxon>
        <taxon>Rhizophagus</taxon>
    </lineage>
</organism>
<dbReference type="PANTHER" id="PTHR44329">
    <property type="entry name" value="SERINE/THREONINE-PROTEIN KINASE TNNI3K-RELATED"/>
    <property type="match status" value="1"/>
</dbReference>
<name>A0A2Z6S1E0_9GLOM</name>
<evidence type="ECO:0000256" key="2">
    <source>
        <dbReference type="ARBA" id="ARBA00022741"/>
    </source>
</evidence>
<dbReference type="InterPro" id="IPR000719">
    <property type="entry name" value="Prot_kinase_dom"/>
</dbReference>
<proteinExistence type="predicted"/>
<dbReference type="GO" id="GO:0004674">
    <property type="term" value="F:protein serine/threonine kinase activity"/>
    <property type="evidence" value="ECO:0007669"/>
    <property type="project" value="TreeGrafter"/>
</dbReference>
<dbReference type="PANTHER" id="PTHR44329:SF288">
    <property type="entry name" value="MITOGEN-ACTIVATED PROTEIN KINASE KINASE KINASE 20"/>
    <property type="match status" value="1"/>
</dbReference>
<evidence type="ECO:0000313" key="7">
    <source>
        <dbReference type="Proteomes" id="UP000247702"/>
    </source>
</evidence>